<feature type="region of interest" description="Disordered" evidence="1">
    <location>
        <begin position="541"/>
        <end position="614"/>
    </location>
</feature>
<name>A0A8H5HU12_9AGAR</name>
<dbReference type="InterPro" id="IPR053244">
    <property type="entry name" value="HDAC_HD_type_1"/>
</dbReference>
<dbReference type="EMBL" id="JAACJN010000023">
    <property type="protein sequence ID" value="KAF5389261.1"/>
    <property type="molecule type" value="Genomic_DNA"/>
</dbReference>
<dbReference type="GO" id="GO:0005634">
    <property type="term" value="C:nucleus"/>
    <property type="evidence" value="ECO:0007669"/>
    <property type="project" value="TreeGrafter"/>
</dbReference>
<dbReference type="PANTHER" id="PTHR47558">
    <property type="entry name" value="HISTONE DEACETYLASE HOS3"/>
    <property type="match status" value="1"/>
</dbReference>
<dbReference type="InterPro" id="IPR023696">
    <property type="entry name" value="Ureohydrolase_dom_sf"/>
</dbReference>
<dbReference type="Pfam" id="PF00850">
    <property type="entry name" value="Hist_deacetyl"/>
    <property type="match status" value="1"/>
</dbReference>
<proteinExistence type="predicted"/>
<organism evidence="3 4">
    <name type="scientific">Collybiopsis confluens</name>
    <dbReference type="NCBI Taxonomy" id="2823264"/>
    <lineage>
        <taxon>Eukaryota</taxon>
        <taxon>Fungi</taxon>
        <taxon>Dikarya</taxon>
        <taxon>Basidiomycota</taxon>
        <taxon>Agaricomycotina</taxon>
        <taxon>Agaricomycetes</taxon>
        <taxon>Agaricomycetidae</taxon>
        <taxon>Agaricales</taxon>
        <taxon>Marasmiineae</taxon>
        <taxon>Omphalotaceae</taxon>
        <taxon>Collybiopsis</taxon>
    </lineage>
</organism>
<evidence type="ECO:0000313" key="4">
    <source>
        <dbReference type="Proteomes" id="UP000518752"/>
    </source>
</evidence>
<evidence type="ECO:0000259" key="2">
    <source>
        <dbReference type="Pfam" id="PF00850"/>
    </source>
</evidence>
<sequence length="614" mass="67184">MTTASIFIQDLCYQHRYIRSKDTSLIVERPERLVAVKVGLAAAITRIQQVAGKPKEDDSNDLVAALDKLTLNPQPDTFPINIVHSSATLDLLQSPAVLFTHAFPDSSSEKDPNQYLKNLKKWSEESAEKISKVESEIPKDLAQGDLYLCPESLDAIQGALGTVCESVDAVFDSSSTTTPRRAFVAIRPPGHHCGEDTPSGFCFVNNVIVGAAHAHLKHRIRRVVIFDIDLHHGNGTQSLVWAINEETQRQILEAEAKEANTSTSALAPGPQIYYSSLHDILSYPCEDGTPSLVQAASVSISGAHGQWVENVHLQNYNDDGFWDLYEKHYKKIIRKAEEFIQATSAKENGSDDVLVLISCGLDASEHEHASMSRHGRKVPTTFYAQFTKDARIFADKYANGRMISVLEGGYSDRALSSGTFAHFCALGLPDQYTWDESWWDNDNLDKLQAETKAKKPRGRASGSLPANDSELDPWAKQTLSFFHYLEPVAFKNPKRPVQVEPSSRTLRQRKAADSTNTSVKSAPVKGKAGLEAVIPRDMARTSSRKIKADKATSVVIHDKQGEASDSSSGSSSGLGSVPESIGHNEGGETVLGEDSISAKKLPRVTLKLGPKPNP</sequence>
<protein>
    <recommendedName>
        <fullName evidence="2">Histone deacetylase domain-containing protein</fullName>
    </recommendedName>
</protein>
<dbReference type="PRINTS" id="PR01270">
    <property type="entry name" value="HDASUPER"/>
</dbReference>
<dbReference type="GO" id="GO:0004407">
    <property type="term" value="F:histone deacetylase activity"/>
    <property type="evidence" value="ECO:0007669"/>
    <property type="project" value="TreeGrafter"/>
</dbReference>
<dbReference type="Gene3D" id="3.40.800.20">
    <property type="entry name" value="Histone deacetylase domain"/>
    <property type="match status" value="1"/>
</dbReference>
<reference evidence="3 4" key="1">
    <citation type="journal article" date="2020" name="ISME J.">
        <title>Uncovering the hidden diversity of litter-decomposition mechanisms in mushroom-forming fungi.</title>
        <authorList>
            <person name="Floudas D."/>
            <person name="Bentzer J."/>
            <person name="Ahren D."/>
            <person name="Johansson T."/>
            <person name="Persson P."/>
            <person name="Tunlid A."/>
        </authorList>
    </citation>
    <scope>NUCLEOTIDE SEQUENCE [LARGE SCALE GENOMIC DNA]</scope>
    <source>
        <strain evidence="3 4">CBS 406.79</strain>
    </source>
</reference>
<gene>
    <name evidence="3" type="ORF">D9757_003538</name>
</gene>
<evidence type="ECO:0000313" key="3">
    <source>
        <dbReference type="EMBL" id="KAF5389261.1"/>
    </source>
</evidence>
<keyword evidence="4" id="KW-1185">Reference proteome</keyword>
<feature type="domain" description="Histone deacetylase" evidence="2">
    <location>
        <begin position="113"/>
        <end position="424"/>
    </location>
</feature>
<dbReference type="PANTHER" id="PTHR47558:SF1">
    <property type="entry name" value="HISTONE DEACETYLASE HOS3"/>
    <property type="match status" value="1"/>
</dbReference>
<dbReference type="CDD" id="cd09998">
    <property type="entry name" value="HDAC_Hos3"/>
    <property type="match status" value="1"/>
</dbReference>
<feature type="compositionally biased region" description="Basic and acidic residues" evidence="1">
    <location>
        <begin position="546"/>
        <end position="562"/>
    </location>
</feature>
<dbReference type="OrthoDB" id="5232919at2759"/>
<dbReference type="GO" id="GO:0010468">
    <property type="term" value="P:regulation of gene expression"/>
    <property type="evidence" value="ECO:0007669"/>
    <property type="project" value="UniProtKB-ARBA"/>
</dbReference>
<feature type="region of interest" description="Disordered" evidence="1">
    <location>
        <begin position="494"/>
        <end position="524"/>
    </location>
</feature>
<accession>A0A8H5HU12</accession>
<dbReference type="InterPro" id="IPR037138">
    <property type="entry name" value="His_deacetylse_dom_sf"/>
</dbReference>
<dbReference type="InterPro" id="IPR000286">
    <property type="entry name" value="HDACs"/>
</dbReference>
<dbReference type="Proteomes" id="UP000518752">
    <property type="component" value="Unassembled WGS sequence"/>
</dbReference>
<dbReference type="SUPFAM" id="SSF52768">
    <property type="entry name" value="Arginase/deacetylase"/>
    <property type="match status" value="1"/>
</dbReference>
<dbReference type="AlphaFoldDB" id="A0A8H5HU12"/>
<evidence type="ECO:0000256" key="1">
    <source>
        <dbReference type="SAM" id="MobiDB-lite"/>
    </source>
</evidence>
<comment type="caution">
    <text evidence="3">The sequence shown here is derived from an EMBL/GenBank/DDBJ whole genome shotgun (WGS) entry which is preliminary data.</text>
</comment>
<dbReference type="InterPro" id="IPR023801">
    <property type="entry name" value="His_deacetylse_dom"/>
</dbReference>
<feature type="compositionally biased region" description="Low complexity" evidence="1">
    <location>
        <begin position="564"/>
        <end position="576"/>
    </location>
</feature>
<feature type="region of interest" description="Disordered" evidence="1">
    <location>
        <begin position="450"/>
        <end position="471"/>
    </location>
</feature>